<keyword evidence="4" id="KW-0067">ATP-binding</keyword>
<dbReference type="SUPFAM" id="SSF52540">
    <property type="entry name" value="P-loop containing nucleoside triphosphate hydrolases"/>
    <property type="match status" value="1"/>
</dbReference>
<dbReference type="EMBL" id="OC963280">
    <property type="protein sequence ID" value="CAD7665700.1"/>
    <property type="molecule type" value="Genomic_DNA"/>
</dbReference>
<dbReference type="GO" id="GO:0016887">
    <property type="term" value="F:ATP hydrolysis activity"/>
    <property type="evidence" value="ECO:0007669"/>
    <property type="project" value="InterPro"/>
</dbReference>
<organism evidence="6">
    <name type="scientific">Oppiella nova</name>
    <dbReference type="NCBI Taxonomy" id="334625"/>
    <lineage>
        <taxon>Eukaryota</taxon>
        <taxon>Metazoa</taxon>
        <taxon>Ecdysozoa</taxon>
        <taxon>Arthropoda</taxon>
        <taxon>Chelicerata</taxon>
        <taxon>Arachnida</taxon>
        <taxon>Acari</taxon>
        <taxon>Acariformes</taxon>
        <taxon>Sarcoptiformes</taxon>
        <taxon>Oribatida</taxon>
        <taxon>Brachypylina</taxon>
        <taxon>Oppioidea</taxon>
        <taxon>Oppiidae</taxon>
        <taxon>Oppiella</taxon>
    </lineage>
</organism>
<name>A0A7R9R0Z5_9ACAR</name>
<accession>A0A7R9R0Z5</accession>
<dbReference type="Proteomes" id="UP000728032">
    <property type="component" value="Unassembled WGS sequence"/>
</dbReference>
<dbReference type="Pfam" id="PF00005">
    <property type="entry name" value="ABC_tran"/>
    <property type="match status" value="1"/>
</dbReference>
<dbReference type="InterPro" id="IPR027417">
    <property type="entry name" value="P-loop_NTPase"/>
</dbReference>
<keyword evidence="1" id="KW-0813">Transport</keyword>
<keyword evidence="3" id="KW-0547">Nucleotide-binding</keyword>
<dbReference type="InterPro" id="IPR003439">
    <property type="entry name" value="ABC_transporter-like_ATP-bd"/>
</dbReference>
<evidence type="ECO:0000256" key="2">
    <source>
        <dbReference type="ARBA" id="ARBA00022737"/>
    </source>
</evidence>
<dbReference type="GO" id="GO:0005319">
    <property type="term" value="F:lipid transporter activity"/>
    <property type="evidence" value="ECO:0007669"/>
    <property type="project" value="TreeGrafter"/>
</dbReference>
<protein>
    <recommendedName>
        <fullName evidence="5">AAA+ ATPase domain-containing protein</fullName>
    </recommendedName>
</protein>
<evidence type="ECO:0000256" key="4">
    <source>
        <dbReference type="ARBA" id="ARBA00022840"/>
    </source>
</evidence>
<proteinExistence type="predicted"/>
<dbReference type="Gene3D" id="3.40.50.300">
    <property type="entry name" value="P-loop containing nucleotide triphosphate hydrolases"/>
    <property type="match status" value="1"/>
</dbReference>
<keyword evidence="2" id="KW-0677">Repeat</keyword>
<dbReference type="GO" id="GO:0016020">
    <property type="term" value="C:membrane"/>
    <property type="evidence" value="ECO:0007669"/>
    <property type="project" value="InterPro"/>
</dbReference>
<dbReference type="AlphaFoldDB" id="A0A7R9R0Z5"/>
<evidence type="ECO:0000313" key="6">
    <source>
        <dbReference type="EMBL" id="CAD7665700.1"/>
    </source>
</evidence>
<sequence>LDVDRNSIAVILGPNGSGKTTLINVITGLIGFEGKVSIGGHDITRESQLARNECGICPQINVYFKYLTIRDHFMIFSQLKQTIRQTSDGYSSDELIRRLDLEKDIDKETYQLSGGTLRRLVLGLALIGPNNVLILDEPTAALDPRVKRKVWDLIQGSGKRKTIIITSHDFEEANLLSDKICVISRG</sequence>
<dbReference type="SMART" id="SM00382">
    <property type="entry name" value="AAA"/>
    <property type="match status" value="1"/>
</dbReference>
<feature type="non-terminal residue" evidence="6">
    <location>
        <position position="186"/>
    </location>
</feature>
<dbReference type="PANTHER" id="PTHR19229:SF36">
    <property type="entry name" value="ATP-BINDING CASSETTE SUB-FAMILY A MEMBER 2"/>
    <property type="match status" value="1"/>
</dbReference>
<dbReference type="OrthoDB" id="8061355at2759"/>
<keyword evidence="7" id="KW-1185">Reference proteome</keyword>
<evidence type="ECO:0000259" key="5">
    <source>
        <dbReference type="SMART" id="SM00382"/>
    </source>
</evidence>
<dbReference type="PANTHER" id="PTHR19229">
    <property type="entry name" value="ATP-BINDING CASSETTE TRANSPORTER SUBFAMILY A ABCA"/>
    <property type="match status" value="1"/>
</dbReference>
<dbReference type="GO" id="GO:0140359">
    <property type="term" value="F:ABC-type transporter activity"/>
    <property type="evidence" value="ECO:0007669"/>
    <property type="project" value="InterPro"/>
</dbReference>
<reference evidence="6" key="1">
    <citation type="submission" date="2020-11" db="EMBL/GenBank/DDBJ databases">
        <authorList>
            <person name="Tran Van P."/>
        </authorList>
    </citation>
    <scope>NUCLEOTIDE SEQUENCE</scope>
</reference>
<dbReference type="InterPro" id="IPR003593">
    <property type="entry name" value="AAA+_ATPase"/>
</dbReference>
<feature type="non-terminal residue" evidence="6">
    <location>
        <position position="1"/>
    </location>
</feature>
<dbReference type="EMBL" id="CAJPVJ010048455">
    <property type="protein sequence ID" value="CAG2182836.1"/>
    <property type="molecule type" value="Genomic_DNA"/>
</dbReference>
<dbReference type="InterPro" id="IPR026082">
    <property type="entry name" value="ABCA"/>
</dbReference>
<evidence type="ECO:0000256" key="1">
    <source>
        <dbReference type="ARBA" id="ARBA00022448"/>
    </source>
</evidence>
<feature type="domain" description="AAA+ ATPase" evidence="5">
    <location>
        <begin position="5"/>
        <end position="186"/>
    </location>
</feature>
<evidence type="ECO:0000256" key="3">
    <source>
        <dbReference type="ARBA" id="ARBA00022741"/>
    </source>
</evidence>
<gene>
    <name evidence="6" type="ORF">ONB1V03_LOCUS22257</name>
</gene>
<dbReference type="GO" id="GO:0005524">
    <property type="term" value="F:ATP binding"/>
    <property type="evidence" value="ECO:0007669"/>
    <property type="project" value="UniProtKB-KW"/>
</dbReference>
<evidence type="ECO:0000313" key="7">
    <source>
        <dbReference type="Proteomes" id="UP000728032"/>
    </source>
</evidence>